<proteinExistence type="inferred from homology"/>
<sequence length="441" mass="46617">MLPLGNFGLAVLAFVVALSVIVAVHEYGHYIVGRWCGIKADVFSLGFGPVLFAREDKRGTRWQLAALPFGGYVKFKGDGDAASATQAGDIEEMSPEERRQTMAGAPLWARAATVVAGPLFNFILSIAIFGAVMMSQGKVAEPLTVGELHPLPQSGFGLQAGDELLAIAGRDLPDYGAPGGLGDFIDTLPVEESLDYRVRREGREIVVDGPYPQPTRIMQLAPQSAAIESGLAPGDVIVGVEGQKILAFDELKQVVESSDGRALALDVWRDGEVMQFELTPRRVDEPKPEGGFRTEWRIGIAGGMAFDFATERMGPGEALVGGAAQTWAVMSNSVSGLYHMLIGAISACNMSGPIGIAEVSGAMASQGASSFVWFIAVLSAAIGFLNLFPIPVLDGGHLVFYAFEAVTGKPPSDGALRILMTIGLTLVLGLMGFALITDILC</sequence>
<evidence type="ECO:0000256" key="6">
    <source>
        <dbReference type="ARBA" id="ARBA00022801"/>
    </source>
</evidence>
<dbReference type="CDD" id="cd06163">
    <property type="entry name" value="S2P-M50_PDZ_RseP-like"/>
    <property type="match status" value="1"/>
</dbReference>
<dbReference type="EMBL" id="SZWE01000002">
    <property type="protein sequence ID" value="MRU16945.1"/>
    <property type="molecule type" value="Genomic_DNA"/>
</dbReference>
<evidence type="ECO:0000256" key="7">
    <source>
        <dbReference type="ARBA" id="ARBA00022833"/>
    </source>
</evidence>
<evidence type="ECO:0000313" key="13">
    <source>
        <dbReference type="EMBL" id="MRU16945.1"/>
    </source>
</evidence>
<evidence type="ECO:0000259" key="12">
    <source>
        <dbReference type="SMART" id="SM00228"/>
    </source>
</evidence>
<reference evidence="13 14" key="1">
    <citation type="submission" date="2019-05" db="EMBL/GenBank/DDBJ databases">
        <title>Roseovarius bejariae sp. nov., a moderately halophylic bacterium isolated from a saline soil in Rambla Salada (Murcia).</title>
        <authorList>
            <person name="Castro D.J."/>
            <person name="Gomez-Altuve A."/>
            <person name="Reina J.C."/>
            <person name="Rodriguez M."/>
            <person name="Sampedro I."/>
            <person name="Llamas I."/>
            <person name="Martinez-Checa F."/>
        </authorList>
    </citation>
    <scope>NUCLEOTIDE SEQUENCE [LARGE SCALE GENOMIC DNA]</scope>
    <source>
        <strain evidence="13 14">A21</strain>
    </source>
</reference>
<dbReference type="InterPro" id="IPR041489">
    <property type="entry name" value="PDZ_6"/>
</dbReference>
<evidence type="ECO:0000256" key="10">
    <source>
        <dbReference type="ARBA" id="ARBA00023136"/>
    </source>
</evidence>
<comment type="caution">
    <text evidence="13">The sequence shown here is derived from an EMBL/GenBank/DDBJ whole genome shotgun (WGS) entry which is preliminary data.</text>
</comment>
<dbReference type="EC" id="3.4.24.-" evidence="11"/>
<keyword evidence="8 11" id="KW-1133">Transmembrane helix</keyword>
<dbReference type="Pfam" id="PF02163">
    <property type="entry name" value="Peptidase_M50"/>
    <property type="match status" value="1"/>
</dbReference>
<dbReference type="InterPro" id="IPR001478">
    <property type="entry name" value="PDZ"/>
</dbReference>
<dbReference type="OrthoDB" id="9782003at2"/>
<keyword evidence="9 11" id="KW-0482">Metalloprotease</keyword>
<dbReference type="GO" id="GO:0004222">
    <property type="term" value="F:metalloendopeptidase activity"/>
    <property type="evidence" value="ECO:0007669"/>
    <property type="project" value="InterPro"/>
</dbReference>
<feature type="domain" description="PDZ" evidence="12">
    <location>
        <begin position="201"/>
        <end position="271"/>
    </location>
</feature>
<comment type="similarity">
    <text evidence="3 11">Belongs to the peptidase M50B family.</text>
</comment>
<evidence type="ECO:0000256" key="3">
    <source>
        <dbReference type="ARBA" id="ARBA00007931"/>
    </source>
</evidence>
<organism evidence="13 14">
    <name type="scientific">Roseovarius bejariae</name>
    <dbReference type="NCBI Taxonomy" id="2576383"/>
    <lineage>
        <taxon>Bacteria</taxon>
        <taxon>Pseudomonadati</taxon>
        <taxon>Pseudomonadota</taxon>
        <taxon>Alphaproteobacteria</taxon>
        <taxon>Rhodobacterales</taxon>
        <taxon>Roseobacteraceae</taxon>
        <taxon>Roseovarius</taxon>
    </lineage>
</organism>
<dbReference type="GO" id="GO:0046872">
    <property type="term" value="F:metal ion binding"/>
    <property type="evidence" value="ECO:0007669"/>
    <property type="project" value="UniProtKB-KW"/>
</dbReference>
<keyword evidence="4 13" id="KW-0645">Protease</keyword>
<gene>
    <name evidence="13" type="primary">rseP</name>
    <name evidence="13" type="ORF">FDP25_15995</name>
</gene>
<accession>A0A844CU34</accession>
<name>A0A844CU34_9RHOB</name>
<feature type="transmembrane region" description="Helical" evidence="11">
    <location>
        <begin position="418"/>
        <end position="440"/>
    </location>
</feature>
<dbReference type="Gene3D" id="2.30.42.10">
    <property type="match status" value="1"/>
</dbReference>
<dbReference type="PANTHER" id="PTHR42837:SF2">
    <property type="entry name" value="MEMBRANE METALLOPROTEASE ARASP2, CHLOROPLASTIC-RELATED"/>
    <property type="match status" value="1"/>
</dbReference>
<feature type="transmembrane region" description="Helical" evidence="11">
    <location>
        <begin position="107"/>
        <end position="134"/>
    </location>
</feature>
<evidence type="ECO:0000256" key="8">
    <source>
        <dbReference type="ARBA" id="ARBA00022989"/>
    </source>
</evidence>
<keyword evidence="10 11" id="KW-0472">Membrane</keyword>
<keyword evidence="14" id="KW-1185">Reference proteome</keyword>
<dbReference type="PANTHER" id="PTHR42837">
    <property type="entry name" value="REGULATOR OF SIGMA-E PROTEASE RSEP"/>
    <property type="match status" value="1"/>
</dbReference>
<evidence type="ECO:0000256" key="9">
    <source>
        <dbReference type="ARBA" id="ARBA00023049"/>
    </source>
</evidence>
<keyword evidence="7 11" id="KW-0862">Zinc</keyword>
<evidence type="ECO:0000256" key="1">
    <source>
        <dbReference type="ARBA" id="ARBA00001947"/>
    </source>
</evidence>
<keyword evidence="5 11" id="KW-0812">Transmembrane</keyword>
<dbReference type="InterPro" id="IPR008915">
    <property type="entry name" value="Peptidase_M50"/>
</dbReference>
<dbReference type="GO" id="GO:0006508">
    <property type="term" value="P:proteolysis"/>
    <property type="evidence" value="ECO:0007669"/>
    <property type="project" value="UniProtKB-KW"/>
</dbReference>
<evidence type="ECO:0000256" key="5">
    <source>
        <dbReference type="ARBA" id="ARBA00022692"/>
    </source>
</evidence>
<comment type="subcellular location">
    <subcellularLocation>
        <location evidence="2">Membrane</location>
        <topology evidence="2">Multi-pass membrane protein</topology>
    </subcellularLocation>
</comment>
<evidence type="ECO:0000256" key="4">
    <source>
        <dbReference type="ARBA" id="ARBA00022670"/>
    </source>
</evidence>
<dbReference type="NCBIfam" id="TIGR00054">
    <property type="entry name" value="RIP metalloprotease RseP"/>
    <property type="match status" value="1"/>
</dbReference>
<dbReference type="Pfam" id="PF17820">
    <property type="entry name" value="PDZ_6"/>
    <property type="match status" value="1"/>
</dbReference>
<dbReference type="SMART" id="SM00228">
    <property type="entry name" value="PDZ"/>
    <property type="match status" value="1"/>
</dbReference>
<evidence type="ECO:0000256" key="11">
    <source>
        <dbReference type="RuleBase" id="RU362031"/>
    </source>
</evidence>
<dbReference type="SUPFAM" id="SSF50156">
    <property type="entry name" value="PDZ domain-like"/>
    <property type="match status" value="2"/>
</dbReference>
<evidence type="ECO:0000256" key="2">
    <source>
        <dbReference type="ARBA" id="ARBA00004141"/>
    </source>
</evidence>
<feature type="transmembrane region" description="Helical" evidence="11">
    <location>
        <begin position="371"/>
        <end position="390"/>
    </location>
</feature>
<keyword evidence="11" id="KW-0479">Metal-binding</keyword>
<dbReference type="Proteomes" id="UP000564704">
    <property type="component" value="Unassembled WGS sequence"/>
</dbReference>
<dbReference type="GO" id="GO:0016020">
    <property type="term" value="C:membrane"/>
    <property type="evidence" value="ECO:0007669"/>
    <property type="project" value="UniProtKB-SubCell"/>
</dbReference>
<dbReference type="InterPro" id="IPR004387">
    <property type="entry name" value="Pept_M50_Zn"/>
</dbReference>
<dbReference type="InterPro" id="IPR036034">
    <property type="entry name" value="PDZ_sf"/>
</dbReference>
<keyword evidence="6 11" id="KW-0378">Hydrolase</keyword>
<protein>
    <recommendedName>
        <fullName evidence="11">Zinc metalloprotease</fullName>
        <ecNumber evidence="11">3.4.24.-</ecNumber>
    </recommendedName>
</protein>
<evidence type="ECO:0000313" key="14">
    <source>
        <dbReference type="Proteomes" id="UP000564704"/>
    </source>
</evidence>
<dbReference type="AlphaFoldDB" id="A0A844CU34"/>
<comment type="cofactor">
    <cofactor evidence="1 11">
        <name>Zn(2+)</name>
        <dbReference type="ChEBI" id="CHEBI:29105"/>
    </cofactor>
</comment>
<feature type="transmembrane region" description="Helical" evidence="11">
    <location>
        <begin position="6"/>
        <end position="24"/>
    </location>
</feature>
<feature type="transmembrane region" description="Helical" evidence="11">
    <location>
        <begin position="337"/>
        <end position="359"/>
    </location>
</feature>